<evidence type="ECO:0000256" key="8">
    <source>
        <dbReference type="SAM" id="Phobius"/>
    </source>
</evidence>
<evidence type="ECO:0000256" key="2">
    <source>
        <dbReference type="ARBA" id="ARBA00010532"/>
    </source>
</evidence>
<proteinExistence type="inferred from homology"/>
<dbReference type="Pfam" id="PF01130">
    <property type="entry name" value="CD36"/>
    <property type="match status" value="1"/>
</dbReference>
<dbReference type="GO" id="GO:0005886">
    <property type="term" value="C:plasma membrane"/>
    <property type="evidence" value="ECO:0007669"/>
    <property type="project" value="UniProtKB-SubCell"/>
</dbReference>
<feature type="non-terminal residue" evidence="9">
    <location>
        <position position="1"/>
    </location>
</feature>
<dbReference type="PRINTS" id="PR01609">
    <property type="entry name" value="CD36FAMILY"/>
</dbReference>
<keyword evidence="3" id="KW-1003">Cell membrane</keyword>
<keyword evidence="5 8" id="KW-1133">Transmembrane helix</keyword>
<protein>
    <submittedName>
        <fullName evidence="9">Uncharacterized protein</fullName>
    </submittedName>
</protein>
<comment type="similarity">
    <text evidence="2">Belongs to the CD36 family.</text>
</comment>
<dbReference type="InterPro" id="IPR002159">
    <property type="entry name" value="CD36_fam"/>
</dbReference>
<evidence type="ECO:0000256" key="7">
    <source>
        <dbReference type="ARBA" id="ARBA00023180"/>
    </source>
</evidence>
<feature type="transmembrane region" description="Helical" evidence="8">
    <location>
        <begin position="169"/>
        <end position="193"/>
    </location>
</feature>
<evidence type="ECO:0000256" key="6">
    <source>
        <dbReference type="ARBA" id="ARBA00023136"/>
    </source>
</evidence>
<dbReference type="EMBL" id="GEBQ01000376">
    <property type="protein sequence ID" value="JAT39601.1"/>
    <property type="molecule type" value="Transcribed_RNA"/>
</dbReference>
<reference evidence="9" key="1">
    <citation type="submission" date="2015-11" db="EMBL/GenBank/DDBJ databases">
        <title>De novo transcriptome assembly of four potential Pierce s Disease insect vectors from Arizona vineyards.</title>
        <authorList>
            <person name="Tassone E.E."/>
        </authorList>
    </citation>
    <scope>NUCLEOTIDE SEQUENCE</scope>
</reference>
<accession>A0A1B6MUL3</accession>
<keyword evidence="4 8" id="KW-0812">Transmembrane</keyword>
<dbReference type="AlphaFoldDB" id="A0A1B6MUL3"/>
<evidence type="ECO:0000313" key="9">
    <source>
        <dbReference type="EMBL" id="JAT39601.1"/>
    </source>
</evidence>
<comment type="subcellular location">
    <subcellularLocation>
        <location evidence="1">Cell membrane</location>
    </subcellularLocation>
</comment>
<keyword evidence="6 8" id="KW-0472">Membrane</keyword>
<evidence type="ECO:0000256" key="4">
    <source>
        <dbReference type="ARBA" id="ARBA00022692"/>
    </source>
</evidence>
<name>A0A1B6MUL3_9HEMI</name>
<dbReference type="GO" id="GO:0005044">
    <property type="term" value="F:scavenger receptor activity"/>
    <property type="evidence" value="ECO:0007669"/>
    <property type="project" value="TreeGrafter"/>
</dbReference>
<evidence type="ECO:0000256" key="1">
    <source>
        <dbReference type="ARBA" id="ARBA00004236"/>
    </source>
</evidence>
<evidence type="ECO:0000256" key="5">
    <source>
        <dbReference type="ARBA" id="ARBA00022989"/>
    </source>
</evidence>
<sequence length="245" mass="27642">HMFSPDLCRSIGFEYGEDTVVNDVPGYKYVGGLSMLDNGTTFPDNECYCNGECVPAGVVNVTSCRFGAPAFASFPHFYLGDSFFTDNVRGMNPVKEKHQFYLVLEPTTGIPLDVAARFQINLLLQPFSGIRIYENVPTLFFPMMWFQQRATMPQDMALALQVLLWLRHLGLVLALISAFTGVLLVSCSVVACLRICRSRTIQMEREKNEANMYVAAMDYPKMEKNNMNQYIVMKPKNKIVDSAKL</sequence>
<dbReference type="PANTHER" id="PTHR11923:SF93">
    <property type="entry name" value="GH07959P-RELATED"/>
    <property type="match status" value="1"/>
</dbReference>
<keyword evidence="7" id="KW-0325">Glycoprotein</keyword>
<evidence type="ECO:0000256" key="3">
    <source>
        <dbReference type="ARBA" id="ARBA00022475"/>
    </source>
</evidence>
<organism evidence="9">
    <name type="scientific">Graphocephala atropunctata</name>
    <dbReference type="NCBI Taxonomy" id="36148"/>
    <lineage>
        <taxon>Eukaryota</taxon>
        <taxon>Metazoa</taxon>
        <taxon>Ecdysozoa</taxon>
        <taxon>Arthropoda</taxon>
        <taxon>Hexapoda</taxon>
        <taxon>Insecta</taxon>
        <taxon>Pterygota</taxon>
        <taxon>Neoptera</taxon>
        <taxon>Paraneoptera</taxon>
        <taxon>Hemiptera</taxon>
        <taxon>Auchenorrhyncha</taxon>
        <taxon>Membracoidea</taxon>
        <taxon>Cicadellidae</taxon>
        <taxon>Cicadellinae</taxon>
        <taxon>Cicadellini</taxon>
        <taxon>Graphocephala</taxon>
    </lineage>
</organism>
<dbReference type="PANTHER" id="PTHR11923">
    <property type="entry name" value="SCAVENGER RECEPTOR CLASS B TYPE-1 SR-B1"/>
    <property type="match status" value="1"/>
</dbReference>
<dbReference type="GO" id="GO:0005737">
    <property type="term" value="C:cytoplasm"/>
    <property type="evidence" value="ECO:0007669"/>
    <property type="project" value="TreeGrafter"/>
</dbReference>
<gene>
    <name evidence="9" type="ORF">g.30272</name>
</gene>